<dbReference type="Gene3D" id="3.30.450.20">
    <property type="entry name" value="PAS domain"/>
    <property type="match status" value="1"/>
</dbReference>
<evidence type="ECO:0000256" key="7">
    <source>
        <dbReference type="ARBA" id="ARBA00022840"/>
    </source>
</evidence>
<dbReference type="InterPro" id="IPR036890">
    <property type="entry name" value="HATPase_C_sf"/>
</dbReference>
<keyword evidence="6" id="KW-0418">Kinase</keyword>
<evidence type="ECO:0000256" key="4">
    <source>
        <dbReference type="ARBA" id="ARBA00022679"/>
    </source>
</evidence>
<gene>
    <name evidence="9" type="ORF">LGQ03_11460</name>
</gene>
<dbReference type="SMART" id="SM00911">
    <property type="entry name" value="HWE_HK"/>
    <property type="match status" value="1"/>
</dbReference>
<dbReference type="PANTHER" id="PTHR41523">
    <property type="entry name" value="TWO-COMPONENT SYSTEM SENSOR PROTEIN"/>
    <property type="match status" value="1"/>
</dbReference>
<dbReference type="InterPro" id="IPR035965">
    <property type="entry name" value="PAS-like_dom_sf"/>
</dbReference>
<dbReference type="PANTHER" id="PTHR41523:SF8">
    <property type="entry name" value="ETHYLENE RESPONSE SENSOR PROTEIN"/>
    <property type="match status" value="1"/>
</dbReference>
<evidence type="ECO:0000313" key="10">
    <source>
        <dbReference type="Proteomes" id="UP001138961"/>
    </source>
</evidence>
<keyword evidence="4" id="KW-0808">Transferase</keyword>
<dbReference type="RefSeq" id="WP_226748663.1">
    <property type="nucleotide sequence ID" value="NZ_JAJATZ010000005.1"/>
</dbReference>
<dbReference type="EC" id="2.7.13.3" evidence="2"/>
<evidence type="ECO:0000256" key="2">
    <source>
        <dbReference type="ARBA" id="ARBA00012438"/>
    </source>
</evidence>
<dbReference type="EMBL" id="JAJATZ010000005">
    <property type="protein sequence ID" value="MCB5199854.1"/>
    <property type="molecule type" value="Genomic_DNA"/>
</dbReference>
<evidence type="ECO:0000256" key="6">
    <source>
        <dbReference type="ARBA" id="ARBA00022777"/>
    </source>
</evidence>
<dbReference type="Gene3D" id="3.30.565.10">
    <property type="entry name" value="Histidine kinase-like ATPase, C-terminal domain"/>
    <property type="match status" value="1"/>
</dbReference>
<protein>
    <recommendedName>
        <fullName evidence="2">histidine kinase</fullName>
        <ecNumber evidence="2">2.7.13.3</ecNumber>
    </recommendedName>
</protein>
<sequence>MPPPDGLFDLPVAGQPDVSAALLQLGVQVAGLGLGTVDYVNDTITLDARAAELFDLPALRPVSRDELHARIHPEDQPHVQHEVDALLAPGQPDIVDVVHRVPRPDGGHRWLSARKQVTFKQDADGNARPVSGLVAIMDISALKSHEDHVVALMGEMNHRLKNVLTIVQSIARLTARTTEPQDFLASFNARMAALGQNQNLLMQQAAVGVQLGDLVREQLSPFASKTDPRITVDGPALILRESAMQSIGLTLHELATNATKYGALSVSEGRLTVSWTVTDETLSLSWREDGGPSVKAPEHRGFGTSVLQTMTEAALNATVTQDFDPKGLRWSMTCPVQAIRDTNPPR</sequence>
<name>A0ABS8BVX1_9RHOB</name>
<evidence type="ECO:0000256" key="5">
    <source>
        <dbReference type="ARBA" id="ARBA00022741"/>
    </source>
</evidence>
<proteinExistence type="predicted"/>
<dbReference type="InterPro" id="IPR000014">
    <property type="entry name" value="PAS"/>
</dbReference>
<dbReference type="SUPFAM" id="SSF55874">
    <property type="entry name" value="ATPase domain of HSP90 chaperone/DNA topoisomerase II/histidine kinase"/>
    <property type="match status" value="1"/>
</dbReference>
<evidence type="ECO:0000259" key="8">
    <source>
        <dbReference type="SMART" id="SM00911"/>
    </source>
</evidence>
<keyword evidence="7" id="KW-0067">ATP-binding</keyword>
<keyword evidence="10" id="KW-1185">Reference proteome</keyword>
<keyword evidence="3" id="KW-0597">Phosphoprotein</keyword>
<evidence type="ECO:0000256" key="3">
    <source>
        <dbReference type="ARBA" id="ARBA00022553"/>
    </source>
</evidence>
<evidence type="ECO:0000256" key="1">
    <source>
        <dbReference type="ARBA" id="ARBA00000085"/>
    </source>
</evidence>
<organism evidence="9 10">
    <name type="scientific">Loktanella gaetbuli</name>
    <dbReference type="NCBI Taxonomy" id="2881335"/>
    <lineage>
        <taxon>Bacteria</taxon>
        <taxon>Pseudomonadati</taxon>
        <taxon>Pseudomonadota</taxon>
        <taxon>Alphaproteobacteria</taxon>
        <taxon>Rhodobacterales</taxon>
        <taxon>Roseobacteraceae</taxon>
        <taxon>Loktanella</taxon>
    </lineage>
</organism>
<accession>A0ABS8BVX1</accession>
<dbReference type="Proteomes" id="UP001138961">
    <property type="component" value="Unassembled WGS sequence"/>
</dbReference>
<dbReference type="InterPro" id="IPR013655">
    <property type="entry name" value="PAS_fold_3"/>
</dbReference>
<reference evidence="9" key="1">
    <citation type="submission" date="2021-10" db="EMBL/GenBank/DDBJ databases">
        <title>Loktanella gaetbuli sp. nov., isolated from a tidal flat.</title>
        <authorList>
            <person name="Park S."/>
            <person name="Yoon J.-H."/>
        </authorList>
    </citation>
    <scope>NUCLEOTIDE SEQUENCE</scope>
    <source>
        <strain evidence="9">TSTF-M6</strain>
    </source>
</reference>
<dbReference type="CDD" id="cd00130">
    <property type="entry name" value="PAS"/>
    <property type="match status" value="1"/>
</dbReference>
<comment type="caution">
    <text evidence="9">The sequence shown here is derived from an EMBL/GenBank/DDBJ whole genome shotgun (WGS) entry which is preliminary data.</text>
</comment>
<evidence type="ECO:0000313" key="9">
    <source>
        <dbReference type="EMBL" id="MCB5199854.1"/>
    </source>
</evidence>
<dbReference type="InterPro" id="IPR011102">
    <property type="entry name" value="Sig_transdc_His_kinase_HWE"/>
</dbReference>
<dbReference type="SUPFAM" id="SSF55785">
    <property type="entry name" value="PYP-like sensor domain (PAS domain)"/>
    <property type="match status" value="1"/>
</dbReference>
<dbReference type="Pfam" id="PF08447">
    <property type="entry name" value="PAS_3"/>
    <property type="match status" value="1"/>
</dbReference>
<comment type="catalytic activity">
    <reaction evidence="1">
        <text>ATP + protein L-histidine = ADP + protein N-phospho-L-histidine.</text>
        <dbReference type="EC" id="2.7.13.3"/>
    </reaction>
</comment>
<keyword evidence="5" id="KW-0547">Nucleotide-binding</keyword>
<dbReference type="Pfam" id="PF07536">
    <property type="entry name" value="HWE_HK"/>
    <property type="match status" value="1"/>
</dbReference>
<feature type="domain" description="Signal transduction histidine kinase HWE region" evidence="8">
    <location>
        <begin position="155"/>
        <end position="236"/>
    </location>
</feature>